<comment type="function">
    <text evidence="13">Plays a critical role in the incorporation of lipoproteins in the outer membrane after they are released by the LolA protein.</text>
</comment>
<comment type="subunit">
    <text evidence="3 13">Monomer.</text>
</comment>
<reference evidence="15 17" key="1">
    <citation type="submission" date="2016-07" db="EMBL/GenBank/DDBJ databases">
        <title>Genome sequencing of Vibrio scophthalmi strain VS-05, an isolated from Paralichthys olivaceus.</title>
        <authorList>
            <person name="Han H.-J."/>
        </authorList>
    </citation>
    <scope>NUCLEOTIDE SEQUENCE [LARGE SCALE GENOMIC DNA]</scope>
    <source>
        <strain evidence="15 17">VS-05</strain>
    </source>
</reference>
<protein>
    <recommendedName>
        <fullName evidence="4 13">Outer-membrane lipoprotein LolB</fullName>
    </recommendedName>
</protein>
<keyword evidence="8 13" id="KW-0472">Membrane</keyword>
<evidence type="ECO:0000256" key="6">
    <source>
        <dbReference type="ARBA" id="ARBA00022729"/>
    </source>
</evidence>
<dbReference type="STRING" id="45658.VSVS12_01006"/>
<evidence type="ECO:0000256" key="3">
    <source>
        <dbReference type="ARBA" id="ARBA00011245"/>
    </source>
</evidence>
<evidence type="ECO:0000313" key="16">
    <source>
        <dbReference type="EMBL" id="ODS12056.1"/>
    </source>
</evidence>
<dbReference type="PROSITE" id="PS51257">
    <property type="entry name" value="PROKAR_LIPOPROTEIN"/>
    <property type="match status" value="1"/>
</dbReference>
<keyword evidence="17" id="KW-1185">Reference proteome</keyword>
<evidence type="ECO:0000256" key="7">
    <source>
        <dbReference type="ARBA" id="ARBA00022927"/>
    </source>
</evidence>
<evidence type="ECO:0000313" key="15">
    <source>
        <dbReference type="EMBL" id="ANU37115.1"/>
    </source>
</evidence>
<dbReference type="EMBL" id="MDCJ01000002">
    <property type="protein sequence ID" value="ODS12056.1"/>
    <property type="molecule type" value="Genomic_DNA"/>
</dbReference>
<gene>
    <name evidence="13" type="primary">lolB</name>
    <name evidence="16" type="ORF">VSF3289_02327</name>
    <name evidence="15" type="ORF">VSVS05_01994</name>
</gene>
<accession>A0A1C7FAI7</accession>
<evidence type="ECO:0000256" key="13">
    <source>
        <dbReference type="HAMAP-Rule" id="MF_00233"/>
    </source>
</evidence>
<dbReference type="RefSeq" id="WP_005595054.1">
    <property type="nucleotide sequence ID" value="NZ_CP016414.1"/>
</dbReference>
<dbReference type="CDD" id="cd16326">
    <property type="entry name" value="LolB"/>
    <property type="match status" value="1"/>
</dbReference>
<dbReference type="NCBIfam" id="TIGR00548">
    <property type="entry name" value="lolB"/>
    <property type="match status" value="1"/>
</dbReference>
<comment type="similarity">
    <text evidence="2 13">Belongs to the LolB family.</text>
</comment>
<dbReference type="OrthoDB" id="9797618at2"/>
<keyword evidence="10 13" id="KW-0143">Chaperone</keyword>
<dbReference type="GO" id="GO:0044874">
    <property type="term" value="P:lipoprotein localization to outer membrane"/>
    <property type="evidence" value="ECO:0007669"/>
    <property type="project" value="UniProtKB-UniRule"/>
</dbReference>
<reference evidence="16 18" key="2">
    <citation type="submission" date="2016-08" db="EMBL/GenBank/DDBJ databases">
        <title>Genome sequencing of Vibrio scophthalmi strain FP3289, an isolated from Paralichthys olivaceus.</title>
        <authorList>
            <person name="Han H.-J."/>
        </authorList>
    </citation>
    <scope>NUCLEOTIDE SEQUENCE [LARGE SCALE GENOMIC DNA]</scope>
    <source>
        <strain evidence="16 18">FP3289</strain>
    </source>
</reference>
<dbReference type="EMBL" id="CP016414">
    <property type="protein sequence ID" value="ANU37115.1"/>
    <property type="molecule type" value="Genomic_DNA"/>
</dbReference>
<keyword evidence="7 13" id="KW-0653">Protein transport</keyword>
<evidence type="ECO:0000256" key="1">
    <source>
        <dbReference type="ARBA" id="ARBA00004459"/>
    </source>
</evidence>
<dbReference type="AlphaFoldDB" id="A0A1C7FAI7"/>
<keyword evidence="11 13" id="KW-0998">Cell outer membrane</keyword>
<feature type="chain" id="PRO_5008885540" description="Outer-membrane lipoprotein LolB" evidence="14">
    <location>
        <begin position="26"/>
        <end position="205"/>
    </location>
</feature>
<dbReference type="PATRIC" id="fig|45658.7.peg.1985"/>
<dbReference type="Pfam" id="PF03550">
    <property type="entry name" value="LolB"/>
    <property type="match status" value="1"/>
</dbReference>
<dbReference type="InterPro" id="IPR029046">
    <property type="entry name" value="LolA/LolB/LppX"/>
</dbReference>
<evidence type="ECO:0000313" key="17">
    <source>
        <dbReference type="Proteomes" id="UP000092528"/>
    </source>
</evidence>
<dbReference type="GO" id="GO:0015031">
    <property type="term" value="P:protein transport"/>
    <property type="evidence" value="ECO:0007669"/>
    <property type="project" value="UniProtKB-KW"/>
</dbReference>
<evidence type="ECO:0000256" key="2">
    <source>
        <dbReference type="ARBA" id="ARBA00009696"/>
    </source>
</evidence>
<dbReference type="GeneID" id="96873006"/>
<evidence type="ECO:0000256" key="4">
    <source>
        <dbReference type="ARBA" id="ARBA00016202"/>
    </source>
</evidence>
<dbReference type="GO" id="GO:0009279">
    <property type="term" value="C:cell outer membrane"/>
    <property type="evidence" value="ECO:0007669"/>
    <property type="project" value="UniProtKB-SubCell"/>
</dbReference>
<dbReference type="Proteomes" id="UP000095131">
    <property type="component" value="Unassembled WGS sequence"/>
</dbReference>
<organism evidence="15 17">
    <name type="scientific">Vibrio scophthalmi</name>
    <dbReference type="NCBI Taxonomy" id="45658"/>
    <lineage>
        <taxon>Bacteria</taxon>
        <taxon>Pseudomonadati</taxon>
        <taxon>Pseudomonadota</taxon>
        <taxon>Gammaproteobacteria</taxon>
        <taxon>Vibrionales</taxon>
        <taxon>Vibrionaceae</taxon>
        <taxon>Vibrio</taxon>
    </lineage>
</organism>
<evidence type="ECO:0000256" key="10">
    <source>
        <dbReference type="ARBA" id="ARBA00023186"/>
    </source>
</evidence>
<dbReference type="Gene3D" id="2.50.20.10">
    <property type="entry name" value="Lipoprotein localisation LolA/LolB/LppX"/>
    <property type="match status" value="1"/>
</dbReference>
<dbReference type="HAMAP" id="MF_00233">
    <property type="entry name" value="LolB"/>
    <property type="match status" value="1"/>
</dbReference>
<name>A0A1C7FAI7_9VIBR</name>
<dbReference type="Proteomes" id="UP000092528">
    <property type="component" value="Chromosome 1"/>
</dbReference>
<dbReference type="SUPFAM" id="SSF89392">
    <property type="entry name" value="Prokaryotic lipoproteins and lipoprotein localization factors"/>
    <property type="match status" value="1"/>
</dbReference>
<feature type="signal peptide" evidence="14">
    <location>
        <begin position="1"/>
        <end position="25"/>
    </location>
</feature>
<comment type="subcellular location">
    <subcellularLocation>
        <location evidence="1 13">Cell outer membrane</location>
        <topology evidence="1 13">Lipid-anchor</topology>
    </subcellularLocation>
</comment>
<proteinExistence type="inferred from homology"/>
<evidence type="ECO:0000256" key="11">
    <source>
        <dbReference type="ARBA" id="ARBA00023237"/>
    </source>
</evidence>
<evidence type="ECO:0000256" key="8">
    <source>
        <dbReference type="ARBA" id="ARBA00023136"/>
    </source>
</evidence>
<keyword evidence="9 13" id="KW-0564">Palmitate</keyword>
<keyword evidence="12 13" id="KW-0449">Lipoprotein</keyword>
<evidence type="ECO:0000256" key="12">
    <source>
        <dbReference type="ARBA" id="ARBA00023288"/>
    </source>
</evidence>
<dbReference type="InterPro" id="IPR004565">
    <property type="entry name" value="OM_lipoprot_LolB"/>
</dbReference>
<evidence type="ECO:0000256" key="5">
    <source>
        <dbReference type="ARBA" id="ARBA00022448"/>
    </source>
</evidence>
<evidence type="ECO:0000313" key="18">
    <source>
        <dbReference type="Proteomes" id="UP000095131"/>
    </source>
</evidence>
<evidence type="ECO:0000256" key="14">
    <source>
        <dbReference type="SAM" id="SignalP"/>
    </source>
</evidence>
<sequence>MFHRLSSRLLAIIALLATLAGCSSIQDSHTSVEWQAHQQRLELVSDYQAVGKLGYISPEQRESLNFQWQHDAKSNQLRLSTFLGQTVLNMQSRPGYATVETYDDQNLTDVSADRLITRLTGLTIPVEQLNDWLLGKPTNADHYTVNDTQTLASLTKTIQGQTWQLEYVSYQDVSFLGSTLPVPHKLKLKQNDITINLVISKWTLK</sequence>
<keyword evidence="6 13" id="KW-0732">Signal</keyword>
<keyword evidence="5 13" id="KW-0813">Transport</keyword>
<evidence type="ECO:0000256" key="9">
    <source>
        <dbReference type="ARBA" id="ARBA00023139"/>
    </source>
</evidence>